<reference evidence="4" key="1">
    <citation type="submission" date="2020-02" db="EMBL/GenBank/DDBJ databases">
        <title>Draft genome sequence of Candidatus Afipia apatlaquensis IBT-C3, a potential strain for decolorization of textile dyes.</title>
        <authorList>
            <person name="Sanchez-Reyes A."/>
            <person name="Breton-Deval L."/>
            <person name="Mangelson H."/>
            <person name="Sanchez-Flores A."/>
        </authorList>
    </citation>
    <scope>NUCLEOTIDE SEQUENCE [LARGE SCALE GENOMIC DNA]</scope>
    <source>
        <strain evidence="4">IBT-C3</strain>
    </source>
</reference>
<dbReference type="SMART" id="SM00862">
    <property type="entry name" value="Trans_reg_C"/>
    <property type="match status" value="1"/>
</dbReference>
<dbReference type="Proteomes" id="UP000480266">
    <property type="component" value="Unassembled WGS sequence"/>
</dbReference>
<dbReference type="GO" id="GO:0003677">
    <property type="term" value="F:DNA binding"/>
    <property type="evidence" value="ECO:0007669"/>
    <property type="project" value="UniProtKB-UniRule"/>
</dbReference>
<sequence length="107" mass="12092">MAQFVETLPGVLVAGEFLMDRHTIRIWRGSNPLQLSLRQFCLFAVFMQHVGKPLSRNTLKDLVWGAESPVAASIVDAEVMRLRRAIADKKGKQRLRSVRSVGYILDL</sequence>
<evidence type="ECO:0000259" key="3">
    <source>
        <dbReference type="PROSITE" id="PS51755"/>
    </source>
</evidence>
<dbReference type="PROSITE" id="PS51755">
    <property type="entry name" value="OMPR_PHOB"/>
    <property type="match status" value="1"/>
</dbReference>
<dbReference type="InterPro" id="IPR036388">
    <property type="entry name" value="WH-like_DNA-bd_sf"/>
</dbReference>
<dbReference type="AlphaFoldDB" id="A0A7C9RLD7"/>
<dbReference type="EMBL" id="JAAMRR010001083">
    <property type="protein sequence ID" value="NGX97636.1"/>
    <property type="molecule type" value="Genomic_DNA"/>
</dbReference>
<evidence type="ECO:0000313" key="5">
    <source>
        <dbReference type="Proteomes" id="UP000480266"/>
    </source>
</evidence>
<dbReference type="GO" id="GO:0000160">
    <property type="term" value="P:phosphorelay signal transduction system"/>
    <property type="evidence" value="ECO:0007669"/>
    <property type="project" value="InterPro"/>
</dbReference>
<comment type="caution">
    <text evidence="4">The sequence shown here is derived from an EMBL/GenBank/DDBJ whole genome shotgun (WGS) entry which is preliminary data.</text>
</comment>
<accession>A0A7C9RLD7</accession>
<dbReference type="Pfam" id="PF00486">
    <property type="entry name" value="Trans_reg_C"/>
    <property type="match status" value="1"/>
</dbReference>
<dbReference type="GO" id="GO:0006355">
    <property type="term" value="P:regulation of DNA-templated transcription"/>
    <property type="evidence" value="ECO:0007669"/>
    <property type="project" value="InterPro"/>
</dbReference>
<dbReference type="Gene3D" id="1.10.10.10">
    <property type="entry name" value="Winged helix-like DNA-binding domain superfamily/Winged helix DNA-binding domain"/>
    <property type="match status" value="1"/>
</dbReference>
<dbReference type="InterPro" id="IPR001867">
    <property type="entry name" value="OmpR/PhoB-type_DNA-bd"/>
</dbReference>
<dbReference type="SUPFAM" id="SSF46894">
    <property type="entry name" value="C-terminal effector domain of the bipartite response regulators"/>
    <property type="match status" value="1"/>
</dbReference>
<dbReference type="InterPro" id="IPR016032">
    <property type="entry name" value="Sig_transdc_resp-reg_C-effctor"/>
</dbReference>
<name>A0A7C9RLD7_9BRAD</name>
<evidence type="ECO:0000313" key="4">
    <source>
        <dbReference type="EMBL" id="NGX97636.1"/>
    </source>
</evidence>
<proteinExistence type="predicted"/>
<dbReference type="CDD" id="cd00383">
    <property type="entry name" value="trans_reg_C"/>
    <property type="match status" value="1"/>
</dbReference>
<evidence type="ECO:0000256" key="1">
    <source>
        <dbReference type="ARBA" id="ARBA00023125"/>
    </source>
</evidence>
<gene>
    <name evidence="4" type="ORF">G4V63_21250</name>
</gene>
<feature type="DNA-binding region" description="OmpR/PhoB-type" evidence="2">
    <location>
        <begin position="9"/>
        <end position="107"/>
    </location>
</feature>
<protein>
    <submittedName>
        <fullName evidence="4">Winged helix-turn-helix transcriptional regulator</fullName>
    </submittedName>
</protein>
<organism evidence="4 5">
    <name type="scientific">Candidatus Afipia apatlaquensis</name>
    <dbReference type="NCBI Taxonomy" id="2712852"/>
    <lineage>
        <taxon>Bacteria</taxon>
        <taxon>Pseudomonadati</taxon>
        <taxon>Pseudomonadota</taxon>
        <taxon>Alphaproteobacteria</taxon>
        <taxon>Hyphomicrobiales</taxon>
        <taxon>Nitrobacteraceae</taxon>
        <taxon>Afipia</taxon>
    </lineage>
</organism>
<keyword evidence="5" id="KW-1185">Reference proteome</keyword>
<feature type="domain" description="OmpR/PhoB-type" evidence="3">
    <location>
        <begin position="9"/>
        <end position="107"/>
    </location>
</feature>
<evidence type="ECO:0000256" key="2">
    <source>
        <dbReference type="PROSITE-ProRule" id="PRU01091"/>
    </source>
</evidence>
<keyword evidence="1 2" id="KW-0238">DNA-binding</keyword>